<gene>
    <name evidence="1" type="ORF">P7H43_12385</name>
</gene>
<sequence length="281" mass="32535">MKKPIIAFMYDFDRTLCTRDMQEYSFIPELGVDAATFWQQVAHLAETEHMDHIISYLYHMIKSANAKGLPLRREDFVALGKDVELFPGVTTWFKRMNDLGAELGLEIEHYIISSGLTEIIEGTPIHEEFKKIYACEFHYDEAGNADWPALTVNYTNKTQFLFRINKGVLPMNDDEALNEFLEDRDRRIPFRNMIYIGDGLTDVPCMKLVKVNGGQSIAVYENKERVVDLLTDRRVDFITPANYEAGSELDEICQTILRKMALVDKLVTLNHRQRDQETPKR</sequence>
<organism evidence="1 2">
    <name type="scientific">Enterococcus asini</name>
    <dbReference type="NCBI Taxonomy" id="57732"/>
    <lineage>
        <taxon>Bacteria</taxon>
        <taxon>Bacillati</taxon>
        <taxon>Bacillota</taxon>
        <taxon>Bacilli</taxon>
        <taxon>Lactobacillales</taxon>
        <taxon>Enterococcaceae</taxon>
        <taxon>Enterococcus</taxon>
    </lineage>
</organism>
<evidence type="ECO:0000313" key="1">
    <source>
        <dbReference type="EMBL" id="MDT2811279.1"/>
    </source>
</evidence>
<comment type="caution">
    <text evidence="1">The sequence shown here is derived from an EMBL/GenBank/DDBJ whole genome shotgun (WGS) entry which is preliminary data.</text>
</comment>
<keyword evidence="1" id="KW-0378">Hydrolase</keyword>
<dbReference type="InterPro" id="IPR023214">
    <property type="entry name" value="HAD_sf"/>
</dbReference>
<accession>A0AAW8U204</accession>
<dbReference type="AlphaFoldDB" id="A0AAW8U204"/>
<dbReference type="Pfam" id="PF12710">
    <property type="entry name" value="HAD"/>
    <property type="match status" value="1"/>
</dbReference>
<reference evidence="1" key="1">
    <citation type="submission" date="2023-03" db="EMBL/GenBank/DDBJ databases">
        <authorList>
            <person name="Shen W."/>
            <person name="Cai J."/>
        </authorList>
    </citation>
    <scope>NUCLEOTIDE SEQUENCE</scope>
    <source>
        <strain evidence="1">B226-2</strain>
    </source>
</reference>
<protein>
    <submittedName>
        <fullName evidence="1">HAD family hydrolase</fullName>
    </submittedName>
</protein>
<dbReference type="InterPro" id="IPR036412">
    <property type="entry name" value="HAD-like_sf"/>
</dbReference>
<dbReference type="RefSeq" id="WP_118341227.1">
    <property type="nucleotide sequence ID" value="NZ_CABJBY010000013.1"/>
</dbReference>
<name>A0AAW8U204_9ENTE</name>
<proteinExistence type="predicted"/>
<dbReference type="Proteomes" id="UP001256711">
    <property type="component" value="Unassembled WGS sequence"/>
</dbReference>
<dbReference type="Gene3D" id="3.40.50.1000">
    <property type="entry name" value="HAD superfamily/HAD-like"/>
    <property type="match status" value="1"/>
</dbReference>
<dbReference type="EMBL" id="JARQBJ010000006">
    <property type="protein sequence ID" value="MDT2811279.1"/>
    <property type="molecule type" value="Genomic_DNA"/>
</dbReference>
<dbReference type="SUPFAM" id="SSF56784">
    <property type="entry name" value="HAD-like"/>
    <property type="match status" value="1"/>
</dbReference>
<dbReference type="GO" id="GO:0016787">
    <property type="term" value="F:hydrolase activity"/>
    <property type="evidence" value="ECO:0007669"/>
    <property type="project" value="UniProtKB-KW"/>
</dbReference>
<evidence type="ECO:0000313" key="2">
    <source>
        <dbReference type="Proteomes" id="UP001256711"/>
    </source>
</evidence>